<reference evidence="7 8" key="1">
    <citation type="submission" date="2016-08" db="EMBL/GenBank/DDBJ databases">
        <title>Hymenobacter coccineus sp. nov., Hymenobacter lapidarius sp. nov. and Hymenobacter glacialis sp. nov., isolated from Antarctic soil.</title>
        <authorList>
            <person name="Sedlacek I."/>
            <person name="Kralova S."/>
            <person name="Kyrova K."/>
            <person name="Maslanova I."/>
            <person name="Stankova E."/>
            <person name="Vrbovska V."/>
            <person name="Nemec M."/>
            <person name="Bartak M."/>
            <person name="Svec P."/>
            <person name="Busse H.-J."/>
            <person name="Pantucek R."/>
        </authorList>
    </citation>
    <scope>NUCLEOTIDE SEQUENCE [LARGE SCALE GENOMIC DNA]</scope>
    <source>
        <strain evidence="7 8">CCM 8649</strain>
    </source>
</reference>
<comment type="similarity">
    <text evidence="2 5">Belongs to the cyclophilin-type PPIase family.</text>
</comment>
<dbReference type="PRINTS" id="PR00153">
    <property type="entry name" value="CSAPPISMRASE"/>
</dbReference>
<dbReference type="InterPro" id="IPR020892">
    <property type="entry name" value="Cyclophilin-type_PPIase_CS"/>
</dbReference>
<gene>
    <name evidence="7" type="ORF">BEN49_15045</name>
</gene>
<dbReference type="GO" id="GO:0006457">
    <property type="term" value="P:protein folding"/>
    <property type="evidence" value="ECO:0007669"/>
    <property type="project" value="InterPro"/>
</dbReference>
<dbReference type="CDD" id="cd00317">
    <property type="entry name" value="cyclophilin"/>
    <property type="match status" value="1"/>
</dbReference>
<organism evidence="7 8">
    <name type="scientific">Hymenobacter coccineus</name>
    <dbReference type="NCBI Taxonomy" id="1908235"/>
    <lineage>
        <taxon>Bacteria</taxon>
        <taxon>Pseudomonadati</taxon>
        <taxon>Bacteroidota</taxon>
        <taxon>Cytophagia</taxon>
        <taxon>Cytophagales</taxon>
        <taxon>Hymenobacteraceae</taxon>
        <taxon>Hymenobacter</taxon>
    </lineage>
</organism>
<dbReference type="EC" id="5.2.1.8" evidence="5"/>
<feature type="domain" description="PPIase cyclophilin-type" evidence="6">
    <location>
        <begin position="17"/>
        <end position="134"/>
    </location>
</feature>
<keyword evidence="4 5" id="KW-0413">Isomerase</keyword>
<evidence type="ECO:0000259" key="6">
    <source>
        <dbReference type="PROSITE" id="PS50072"/>
    </source>
</evidence>
<dbReference type="InterPro" id="IPR002130">
    <property type="entry name" value="Cyclophilin-type_PPIase_dom"/>
</dbReference>
<evidence type="ECO:0000256" key="4">
    <source>
        <dbReference type="ARBA" id="ARBA00023235"/>
    </source>
</evidence>
<dbReference type="GO" id="GO:0003755">
    <property type="term" value="F:peptidyl-prolyl cis-trans isomerase activity"/>
    <property type="evidence" value="ECO:0007669"/>
    <property type="project" value="UniProtKB-UniRule"/>
</dbReference>
<dbReference type="PROSITE" id="PS50072">
    <property type="entry name" value="CSA_PPIASE_2"/>
    <property type="match status" value="1"/>
</dbReference>
<dbReference type="InterPro" id="IPR029000">
    <property type="entry name" value="Cyclophilin-like_dom_sf"/>
</dbReference>
<protein>
    <recommendedName>
        <fullName evidence="5">Peptidyl-prolyl cis-trans isomerase</fullName>
        <shortName evidence="5">PPIase</shortName>
        <ecNumber evidence="5">5.2.1.8</ecNumber>
    </recommendedName>
</protein>
<comment type="catalytic activity">
    <reaction evidence="5">
        <text>[protein]-peptidylproline (omega=180) = [protein]-peptidylproline (omega=0)</text>
        <dbReference type="Rhea" id="RHEA:16237"/>
        <dbReference type="Rhea" id="RHEA-COMP:10747"/>
        <dbReference type="Rhea" id="RHEA-COMP:10748"/>
        <dbReference type="ChEBI" id="CHEBI:83833"/>
        <dbReference type="ChEBI" id="CHEBI:83834"/>
        <dbReference type="EC" id="5.2.1.8"/>
    </reaction>
</comment>
<accession>A0A1G1SSU0</accession>
<dbReference type="InterPro" id="IPR044666">
    <property type="entry name" value="Cyclophilin_A-like"/>
</dbReference>
<dbReference type="OrthoDB" id="9807797at2"/>
<dbReference type="AlphaFoldDB" id="A0A1G1SSU0"/>
<evidence type="ECO:0000256" key="2">
    <source>
        <dbReference type="ARBA" id="ARBA00007365"/>
    </source>
</evidence>
<dbReference type="EMBL" id="MDZA01000442">
    <property type="protein sequence ID" value="OGX81681.1"/>
    <property type="molecule type" value="Genomic_DNA"/>
</dbReference>
<dbReference type="SUPFAM" id="SSF50891">
    <property type="entry name" value="Cyclophilin-like"/>
    <property type="match status" value="1"/>
</dbReference>
<evidence type="ECO:0000313" key="7">
    <source>
        <dbReference type="EMBL" id="OGX81681.1"/>
    </source>
</evidence>
<name>A0A1G1SSU0_9BACT</name>
<comment type="function">
    <text evidence="1 5">PPIases accelerate the folding of proteins. It catalyzes the cis-trans isomerization of proline imidic peptide bonds in oligopeptides.</text>
</comment>
<dbReference type="PANTHER" id="PTHR45625:SF4">
    <property type="entry name" value="PEPTIDYLPROLYL ISOMERASE DOMAIN AND WD REPEAT-CONTAINING PROTEIN 1"/>
    <property type="match status" value="1"/>
</dbReference>
<evidence type="ECO:0000256" key="5">
    <source>
        <dbReference type="RuleBase" id="RU363019"/>
    </source>
</evidence>
<sequence>MQSVPTNQRVKISTTQGDIVLELKVNDAPGSVASFVALVRRHFYDGLYFHRVVPDFVAQGGDPRGDGSGSTDYTLRSEFGDLRYREGSVGLASAGKDTESCQWFITHTPTPHLDGRYTIFAQVISGMSTVHHLEIGDKIVAVELVANP</sequence>
<keyword evidence="8" id="KW-1185">Reference proteome</keyword>
<evidence type="ECO:0000256" key="3">
    <source>
        <dbReference type="ARBA" id="ARBA00023110"/>
    </source>
</evidence>
<dbReference type="InterPro" id="IPR024936">
    <property type="entry name" value="Cyclophilin-type_PPIase"/>
</dbReference>
<evidence type="ECO:0000256" key="1">
    <source>
        <dbReference type="ARBA" id="ARBA00002388"/>
    </source>
</evidence>
<dbReference type="Gene3D" id="2.40.100.10">
    <property type="entry name" value="Cyclophilin-like"/>
    <property type="match status" value="1"/>
</dbReference>
<dbReference type="PANTHER" id="PTHR45625">
    <property type="entry name" value="PEPTIDYL-PROLYL CIS-TRANS ISOMERASE-RELATED"/>
    <property type="match status" value="1"/>
</dbReference>
<dbReference type="Pfam" id="PF00160">
    <property type="entry name" value="Pro_isomerase"/>
    <property type="match status" value="1"/>
</dbReference>
<dbReference type="Proteomes" id="UP000177506">
    <property type="component" value="Unassembled WGS sequence"/>
</dbReference>
<dbReference type="PROSITE" id="PS00170">
    <property type="entry name" value="CSA_PPIASE_1"/>
    <property type="match status" value="1"/>
</dbReference>
<evidence type="ECO:0000313" key="8">
    <source>
        <dbReference type="Proteomes" id="UP000177506"/>
    </source>
</evidence>
<proteinExistence type="inferred from homology"/>
<keyword evidence="3 5" id="KW-0697">Rotamase</keyword>
<comment type="caution">
    <text evidence="7">The sequence shown here is derived from an EMBL/GenBank/DDBJ whole genome shotgun (WGS) entry which is preliminary data.</text>
</comment>
<dbReference type="PIRSF" id="PIRSF001467">
    <property type="entry name" value="Peptidylpro_ismrse"/>
    <property type="match status" value="1"/>
</dbReference>